<dbReference type="InterPro" id="IPR009057">
    <property type="entry name" value="Homeodomain-like_sf"/>
</dbReference>
<proteinExistence type="predicted"/>
<dbReference type="Gene3D" id="1.10.10.60">
    <property type="entry name" value="Homeodomain-like"/>
    <property type="match status" value="1"/>
</dbReference>
<dbReference type="PROSITE" id="PS00688">
    <property type="entry name" value="SIGMA54_INTERACT_3"/>
    <property type="match status" value="1"/>
</dbReference>
<dbReference type="InterPro" id="IPR025943">
    <property type="entry name" value="Sigma_54_int_dom_ATP-bd_2"/>
</dbReference>
<keyword evidence="3" id="KW-0805">Transcription regulation</keyword>
<name>A0A545TGR9_9GAMM</name>
<dbReference type="SUPFAM" id="SSF46689">
    <property type="entry name" value="Homeodomain-like"/>
    <property type="match status" value="1"/>
</dbReference>
<dbReference type="SMART" id="SM00382">
    <property type="entry name" value="AAA"/>
    <property type="match status" value="1"/>
</dbReference>
<keyword evidence="4" id="KW-0238">DNA-binding</keyword>
<evidence type="ECO:0000256" key="2">
    <source>
        <dbReference type="ARBA" id="ARBA00022840"/>
    </source>
</evidence>
<evidence type="ECO:0000256" key="4">
    <source>
        <dbReference type="ARBA" id="ARBA00023125"/>
    </source>
</evidence>
<organism evidence="7 8">
    <name type="scientific">Aliikangiella marina</name>
    <dbReference type="NCBI Taxonomy" id="1712262"/>
    <lineage>
        <taxon>Bacteria</taxon>
        <taxon>Pseudomonadati</taxon>
        <taxon>Pseudomonadota</taxon>
        <taxon>Gammaproteobacteria</taxon>
        <taxon>Oceanospirillales</taxon>
        <taxon>Pleioneaceae</taxon>
        <taxon>Aliikangiella</taxon>
    </lineage>
</organism>
<dbReference type="EMBL" id="VIKR01000001">
    <property type="protein sequence ID" value="TQV76429.1"/>
    <property type="molecule type" value="Genomic_DNA"/>
</dbReference>
<evidence type="ECO:0000313" key="8">
    <source>
        <dbReference type="Proteomes" id="UP000317839"/>
    </source>
</evidence>
<dbReference type="AlphaFoldDB" id="A0A545TGR9"/>
<evidence type="ECO:0000259" key="6">
    <source>
        <dbReference type="PROSITE" id="PS50045"/>
    </source>
</evidence>
<keyword evidence="1" id="KW-0547">Nucleotide-binding</keyword>
<dbReference type="PROSITE" id="PS00675">
    <property type="entry name" value="SIGMA54_INTERACT_1"/>
    <property type="match status" value="1"/>
</dbReference>
<dbReference type="Proteomes" id="UP000317839">
    <property type="component" value="Unassembled WGS sequence"/>
</dbReference>
<dbReference type="InterPro" id="IPR025944">
    <property type="entry name" value="Sigma_54_int_dom_CS"/>
</dbReference>
<dbReference type="PROSITE" id="PS50045">
    <property type="entry name" value="SIGMA54_INTERACT_4"/>
    <property type="match status" value="1"/>
</dbReference>
<dbReference type="OrthoDB" id="9804019at2"/>
<sequence>MEPNQTTLETKMQVAKSSLHDQHGLAISIIYHTDLSRIGERHWLSPLSGIGQTEISRLSPHFYPPQDEHSINKGRALEDPYISRKPVKIYFEHGGIKVESNQEVFINGDKNTGSLISIGQGVLINIANRVLLLIHTQKLTKHSNNLAHDFLGFSDNVTEVRGQIQKVASLDVPVLIRGESGTGKELIAKAIARNSHRNQMPFVVVNMAAITSSLAPAELFGTAKGAFTGATSSRKGYFEIANNGTLFLDEIGEAAEEIQTTLLRALETGEIQAVGSSSTRKVNVRLISATDANLESKIENESFKNPLLQRIAGYEIMLAPLRERKVDIGLLMARFLTQELDNINEKIKSETPAEVENLCRIFETFALYHWPGNVRELKNLTRQLVIDNRGEDSIVLSSKLRSKLQVGRIQRDRKRGLADSIKDLINENSASIQKHLTRRKPNAVSNDELLTAFQECEWDIQATARRLRISRASLYNRIDKHPELRRATDITQDELKQSYVNAQGDLDQMTQALRVSKSAIKRRLNEIPDLKLIKLTQSDNARF</sequence>
<gene>
    <name evidence="7" type="ORF">FLL45_00225</name>
</gene>
<accession>A0A545TGR9</accession>
<dbReference type="InterPro" id="IPR003593">
    <property type="entry name" value="AAA+_ATPase"/>
</dbReference>
<keyword evidence="8" id="KW-1185">Reference proteome</keyword>
<evidence type="ECO:0000256" key="3">
    <source>
        <dbReference type="ARBA" id="ARBA00023015"/>
    </source>
</evidence>
<dbReference type="GO" id="GO:0043565">
    <property type="term" value="F:sequence-specific DNA binding"/>
    <property type="evidence" value="ECO:0007669"/>
    <property type="project" value="InterPro"/>
</dbReference>
<evidence type="ECO:0000256" key="1">
    <source>
        <dbReference type="ARBA" id="ARBA00022741"/>
    </source>
</evidence>
<dbReference type="Gene3D" id="1.10.8.60">
    <property type="match status" value="1"/>
</dbReference>
<comment type="caution">
    <text evidence="7">The sequence shown here is derived from an EMBL/GenBank/DDBJ whole genome shotgun (WGS) entry which is preliminary data.</text>
</comment>
<dbReference type="Pfam" id="PF02954">
    <property type="entry name" value="HTH_8"/>
    <property type="match status" value="1"/>
</dbReference>
<dbReference type="Pfam" id="PF00158">
    <property type="entry name" value="Sigma54_activat"/>
    <property type="match status" value="1"/>
</dbReference>
<dbReference type="SUPFAM" id="SSF52540">
    <property type="entry name" value="P-loop containing nucleoside triphosphate hydrolases"/>
    <property type="match status" value="1"/>
</dbReference>
<keyword evidence="5" id="KW-0804">Transcription</keyword>
<dbReference type="PROSITE" id="PS00676">
    <property type="entry name" value="SIGMA54_INTERACT_2"/>
    <property type="match status" value="1"/>
</dbReference>
<protein>
    <submittedName>
        <fullName evidence="7">Sigma-54-dependent Fis family transcriptional regulator</fullName>
    </submittedName>
</protein>
<dbReference type="InterPro" id="IPR027417">
    <property type="entry name" value="P-loop_NTPase"/>
</dbReference>
<dbReference type="InterPro" id="IPR058031">
    <property type="entry name" value="AAA_lid_NorR"/>
</dbReference>
<feature type="domain" description="Sigma-54 factor interaction" evidence="6">
    <location>
        <begin position="150"/>
        <end position="386"/>
    </location>
</feature>
<dbReference type="InterPro" id="IPR002078">
    <property type="entry name" value="Sigma_54_int"/>
</dbReference>
<dbReference type="PANTHER" id="PTHR32071">
    <property type="entry name" value="TRANSCRIPTIONAL REGULATORY PROTEIN"/>
    <property type="match status" value="1"/>
</dbReference>
<dbReference type="FunFam" id="3.40.50.300:FF:000006">
    <property type="entry name" value="DNA-binding transcriptional regulator NtrC"/>
    <property type="match status" value="1"/>
</dbReference>
<dbReference type="CDD" id="cd00009">
    <property type="entry name" value="AAA"/>
    <property type="match status" value="1"/>
</dbReference>
<dbReference type="Gene3D" id="3.40.50.300">
    <property type="entry name" value="P-loop containing nucleotide triphosphate hydrolases"/>
    <property type="match status" value="1"/>
</dbReference>
<dbReference type="InterPro" id="IPR025662">
    <property type="entry name" value="Sigma_54_int_dom_ATP-bd_1"/>
</dbReference>
<dbReference type="GO" id="GO:0005524">
    <property type="term" value="F:ATP binding"/>
    <property type="evidence" value="ECO:0007669"/>
    <property type="project" value="UniProtKB-KW"/>
</dbReference>
<evidence type="ECO:0000313" key="7">
    <source>
        <dbReference type="EMBL" id="TQV76429.1"/>
    </source>
</evidence>
<keyword evidence="2" id="KW-0067">ATP-binding</keyword>
<dbReference type="GO" id="GO:0006355">
    <property type="term" value="P:regulation of DNA-templated transcription"/>
    <property type="evidence" value="ECO:0007669"/>
    <property type="project" value="InterPro"/>
</dbReference>
<reference evidence="7 8" key="1">
    <citation type="submission" date="2019-06" db="EMBL/GenBank/DDBJ databases">
        <title>Draft genome of Aliikangiella marina GYP-15.</title>
        <authorList>
            <person name="Wang G."/>
        </authorList>
    </citation>
    <scope>NUCLEOTIDE SEQUENCE [LARGE SCALE GENOMIC DNA]</scope>
    <source>
        <strain evidence="7 8">GYP-15</strain>
    </source>
</reference>
<dbReference type="RefSeq" id="WP_142887790.1">
    <property type="nucleotide sequence ID" value="NZ_VIKR01000001.1"/>
</dbReference>
<dbReference type="InterPro" id="IPR002197">
    <property type="entry name" value="HTH_Fis"/>
</dbReference>
<evidence type="ECO:0000256" key="5">
    <source>
        <dbReference type="ARBA" id="ARBA00023163"/>
    </source>
</evidence>
<dbReference type="Pfam" id="PF25601">
    <property type="entry name" value="AAA_lid_14"/>
    <property type="match status" value="1"/>
</dbReference>